<dbReference type="Proteomes" id="UP000585638">
    <property type="component" value="Unassembled WGS sequence"/>
</dbReference>
<dbReference type="RefSeq" id="WP_184869889.1">
    <property type="nucleotide sequence ID" value="NZ_BAAAWY010000043.1"/>
</dbReference>
<name>A0A7W9KRI4_9PSEU</name>
<keyword evidence="6 7" id="KW-0503">Monooxygenase</keyword>
<reference evidence="8 9" key="1">
    <citation type="submission" date="2020-08" db="EMBL/GenBank/DDBJ databases">
        <title>Sequencing the genomes of 1000 actinobacteria strains.</title>
        <authorList>
            <person name="Klenk H.-P."/>
        </authorList>
    </citation>
    <scope>NUCLEOTIDE SEQUENCE [LARGE SCALE GENOMIC DNA]</scope>
    <source>
        <strain evidence="8 9">DSM 43851</strain>
    </source>
</reference>
<dbReference type="PANTHER" id="PTHR46696">
    <property type="entry name" value="P450, PUTATIVE (EUROFUNG)-RELATED"/>
    <property type="match status" value="1"/>
</dbReference>
<dbReference type="AlphaFoldDB" id="A0A7W9KRI4"/>
<evidence type="ECO:0000256" key="4">
    <source>
        <dbReference type="ARBA" id="ARBA00023002"/>
    </source>
</evidence>
<evidence type="ECO:0000256" key="2">
    <source>
        <dbReference type="ARBA" id="ARBA00022617"/>
    </source>
</evidence>
<sequence>MTNSPEPRLPLQYPFPLGDTGALPPLTAWAQRARPVCPVRLPSGITAWMLTRKDDVARMLADNRFSRDLAERGSPRMVGEDLTSVDDAIFNLDPPDHDRVRQVLSGWFTRRAVQRHRPLVARHANRLLDLMSNGPNPTDLVESYSAALPLDAMGELLGVPAELAEQCRRTYPMSLDLSSTQEAVEKETDAAKQFIARLIAAHRADPVPDSPVHALLRARSQGVISESEMFGTVFLIFVTSFDPLVAPLTTGPMILMLHRKQLAECLAEPALWPKAIEEVLRYFHNGGLGFPRIAREDVELHGTLIKRGDAVVVPMQAVTWDPRHYHNPERFNIHRSTDGSATFGAGPHYCLGSQLARVVLQEAISALFHRFPTLDLAVSERELPWDPNRMFTRPMQLPVTW</sequence>
<dbReference type="GO" id="GO:0016705">
    <property type="term" value="F:oxidoreductase activity, acting on paired donors, with incorporation or reduction of molecular oxygen"/>
    <property type="evidence" value="ECO:0007669"/>
    <property type="project" value="InterPro"/>
</dbReference>
<comment type="caution">
    <text evidence="8">The sequence shown here is derived from an EMBL/GenBank/DDBJ whole genome shotgun (WGS) entry which is preliminary data.</text>
</comment>
<gene>
    <name evidence="8" type="ORF">BJ998_008665</name>
</gene>
<dbReference type="InterPro" id="IPR036396">
    <property type="entry name" value="Cyt_P450_sf"/>
</dbReference>
<dbReference type="PROSITE" id="PS00086">
    <property type="entry name" value="CYTOCHROME_P450"/>
    <property type="match status" value="1"/>
</dbReference>
<keyword evidence="2 7" id="KW-0349">Heme</keyword>
<keyword evidence="9" id="KW-1185">Reference proteome</keyword>
<keyword evidence="4 7" id="KW-0560">Oxidoreductase</keyword>
<dbReference type="GO" id="GO:0020037">
    <property type="term" value="F:heme binding"/>
    <property type="evidence" value="ECO:0007669"/>
    <property type="project" value="InterPro"/>
</dbReference>
<dbReference type="EMBL" id="JACHIR010000003">
    <property type="protein sequence ID" value="MBB5897406.1"/>
    <property type="molecule type" value="Genomic_DNA"/>
</dbReference>
<evidence type="ECO:0000256" key="5">
    <source>
        <dbReference type="ARBA" id="ARBA00023004"/>
    </source>
</evidence>
<dbReference type="PANTHER" id="PTHR46696:SF6">
    <property type="entry name" value="P450, PUTATIVE (EUROFUNG)-RELATED"/>
    <property type="match status" value="1"/>
</dbReference>
<accession>A0A7W9KRI4</accession>
<evidence type="ECO:0000256" key="7">
    <source>
        <dbReference type="RuleBase" id="RU000461"/>
    </source>
</evidence>
<dbReference type="InterPro" id="IPR017972">
    <property type="entry name" value="Cyt_P450_CS"/>
</dbReference>
<evidence type="ECO:0000256" key="3">
    <source>
        <dbReference type="ARBA" id="ARBA00022723"/>
    </source>
</evidence>
<dbReference type="FunFam" id="1.10.630.10:FF:000018">
    <property type="entry name" value="Cytochrome P450 monooxygenase"/>
    <property type="match status" value="1"/>
</dbReference>
<dbReference type="InterPro" id="IPR002397">
    <property type="entry name" value="Cyt_P450_B"/>
</dbReference>
<keyword evidence="3 7" id="KW-0479">Metal-binding</keyword>
<dbReference type="SUPFAM" id="SSF48264">
    <property type="entry name" value="Cytochrome P450"/>
    <property type="match status" value="1"/>
</dbReference>
<dbReference type="PRINTS" id="PR00359">
    <property type="entry name" value="BP450"/>
</dbReference>
<evidence type="ECO:0000256" key="6">
    <source>
        <dbReference type="ARBA" id="ARBA00023033"/>
    </source>
</evidence>
<dbReference type="Pfam" id="PF00067">
    <property type="entry name" value="p450"/>
    <property type="match status" value="1"/>
</dbReference>
<dbReference type="GO" id="GO:0005506">
    <property type="term" value="F:iron ion binding"/>
    <property type="evidence" value="ECO:0007669"/>
    <property type="project" value="InterPro"/>
</dbReference>
<comment type="similarity">
    <text evidence="1 7">Belongs to the cytochrome P450 family.</text>
</comment>
<keyword evidence="5 7" id="KW-0408">Iron</keyword>
<protein>
    <submittedName>
        <fullName evidence="8">Cytochrome P450</fullName>
    </submittedName>
</protein>
<organism evidence="8 9">
    <name type="scientific">Kutzneria kofuensis</name>
    <dbReference type="NCBI Taxonomy" id="103725"/>
    <lineage>
        <taxon>Bacteria</taxon>
        <taxon>Bacillati</taxon>
        <taxon>Actinomycetota</taxon>
        <taxon>Actinomycetes</taxon>
        <taxon>Pseudonocardiales</taxon>
        <taxon>Pseudonocardiaceae</taxon>
        <taxon>Kutzneria</taxon>
    </lineage>
</organism>
<proteinExistence type="inferred from homology"/>
<evidence type="ECO:0000313" key="8">
    <source>
        <dbReference type="EMBL" id="MBB5897406.1"/>
    </source>
</evidence>
<dbReference type="Gene3D" id="1.10.630.10">
    <property type="entry name" value="Cytochrome P450"/>
    <property type="match status" value="1"/>
</dbReference>
<dbReference type="GO" id="GO:0004497">
    <property type="term" value="F:monooxygenase activity"/>
    <property type="evidence" value="ECO:0007669"/>
    <property type="project" value="UniProtKB-KW"/>
</dbReference>
<evidence type="ECO:0000256" key="1">
    <source>
        <dbReference type="ARBA" id="ARBA00010617"/>
    </source>
</evidence>
<evidence type="ECO:0000313" key="9">
    <source>
        <dbReference type="Proteomes" id="UP000585638"/>
    </source>
</evidence>
<dbReference type="InterPro" id="IPR001128">
    <property type="entry name" value="Cyt_P450"/>
</dbReference>